<organism evidence="2 3">
    <name type="scientific">Sabulicella glaciei</name>
    <dbReference type="NCBI Taxonomy" id="2984948"/>
    <lineage>
        <taxon>Bacteria</taxon>
        <taxon>Pseudomonadati</taxon>
        <taxon>Pseudomonadota</taxon>
        <taxon>Alphaproteobacteria</taxon>
        <taxon>Acetobacterales</taxon>
        <taxon>Acetobacteraceae</taxon>
        <taxon>Sabulicella</taxon>
    </lineage>
</organism>
<sequence length="135" mass="14169">MARFLIPLALALAPGVAAAEGCNPPAPLRFVAGASGTVLDGAVPRGAPDCFTLRARAGQVMEVRVESPERNAALSVWAPGWRLAVDGTAVDIAPEPLDTGDGKRFRLSLPRSGEYLLVMGTERGGAPYRMTLSIR</sequence>
<dbReference type="RefSeq" id="WP_301590956.1">
    <property type="nucleotide sequence ID" value="NZ_JAPFQI010000011.1"/>
</dbReference>
<evidence type="ECO:0000256" key="1">
    <source>
        <dbReference type="SAM" id="SignalP"/>
    </source>
</evidence>
<evidence type="ECO:0000313" key="2">
    <source>
        <dbReference type="EMBL" id="MCW8086830.1"/>
    </source>
</evidence>
<dbReference type="Gene3D" id="2.60.120.380">
    <property type="match status" value="1"/>
</dbReference>
<keyword evidence="1" id="KW-0732">Signal</keyword>
<name>A0ABT3NXE4_9PROT</name>
<feature type="signal peptide" evidence="1">
    <location>
        <begin position="1"/>
        <end position="19"/>
    </location>
</feature>
<dbReference type="EMBL" id="JAPFQI010000011">
    <property type="protein sequence ID" value="MCW8086830.1"/>
    <property type="molecule type" value="Genomic_DNA"/>
</dbReference>
<feature type="chain" id="PRO_5047176134" evidence="1">
    <location>
        <begin position="20"/>
        <end position="135"/>
    </location>
</feature>
<gene>
    <name evidence="2" type="ORF">OF850_14430</name>
</gene>
<reference evidence="2 3" key="1">
    <citation type="submission" date="2022-10" db="EMBL/GenBank/DDBJ databases">
        <title>Roseococcus glaciei nov., sp. nov., isolated from glacier.</title>
        <authorList>
            <person name="Liu Q."/>
            <person name="Xin Y.-H."/>
        </authorList>
    </citation>
    <scope>NUCLEOTIDE SEQUENCE [LARGE SCALE GENOMIC DNA]</scope>
    <source>
        <strain evidence="2 3">MDT2-1-1</strain>
    </source>
</reference>
<evidence type="ECO:0000313" key="3">
    <source>
        <dbReference type="Proteomes" id="UP001526430"/>
    </source>
</evidence>
<proteinExistence type="predicted"/>
<protein>
    <submittedName>
        <fullName evidence="2">Uncharacterized protein</fullName>
    </submittedName>
</protein>
<comment type="caution">
    <text evidence="2">The sequence shown here is derived from an EMBL/GenBank/DDBJ whole genome shotgun (WGS) entry which is preliminary data.</text>
</comment>
<dbReference type="Proteomes" id="UP001526430">
    <property type="component" value="Unassembled WGS sequence"/>
</dbReference>
<accession>A0ABT3NXE4</accession>
<keyword evidence="3" id="KW-1185">Reference proteome</keyword>